<evidence type="ECO:0008006" key="9">
    <source>
        <dbReference type="Google" id="ProtNLM"/>
    </source>
</evidence>
<name>A0A8B6G4B4_MYTGA</name>
<keyword evidence="8" id="KW-1185">Reference proteome</keyword>
<dbReference type="GO" id="GO:0008270">
    <property type="term" value="F:zinc ion binding"/>
    <property type="evidence" value="ECO:0007669"/>
    <property type="project" value="UniProtKB-KW"/>
</dbReference>
<feature type="domain" description="RING-type" evidence="5">
    <location>
        <begin position="16"/>
        <end position="65"/>
    </location>
</feature>
<dbReference type="Gene3D" id="3.30.160.60">
    <property type="entry name" value="Classic Zinc Finger"/>
    <property type="match status" value="1"/>
</dbReference>
<dbReference type="PROSITE" id="PS50089">
    <property type="entry name" value="ZF_RING_2"/>
    <property type="match status" value="1"/>
</dbReference>
<evidence type="ECO:0000313" key="7">
    <source>
        <dbReference type="EMBL" id="VDI58436.1"/>
    </source>
</evidence>
<evidence type="ECO:0000259" key="5">
    <source>
        <dbReference type="PROSITE" id="PS50089"/>
    </source>
</evidence>
<dbReference type="CDD" id="cd19757">
    <property type="entry name" value="Bbox1"/>
    <property type="match status" value="1"/>
</dbReference>
<evidence type="ECO:0000259" key="6">
    <source>
        <dbReference type="PROSITE" id="PS50119"/>
    </source>
</evidence>
<organism evidence="7 8">
    <name type="scientific">Mytilus galloprovincialis</name>
    <name type="common">Mediterranean mussel</name>
    <dbReference type="NCBI Taxonomy" id="29158"/>
    <lineage>
        <taxon>Eukaryota</taxon>
        <taxon>Metazoa</taxon>
        <taxon>Spiralia</taxon>
        <taxon>Lophotrochozoa</taxon>
        <taxon>Mollusca</taxon>
        <taxon>Bivalvia</taxon>
        <taxon>Autobranchia</taxon>
        <taxon>Pteriomorphia</taxon>
        <taxon>Mytilida</taxon>
        <taxon>Mytiloidea</taxon>
        <taxon>Mytilidae</taxon>
        <taxon>Mytilinae</taxon>
        <taxon>Mytilus</taxon>
    </lineage>
</organism>
<dbReference type="InterPro" id="IPR017907">
    <property type="entry name" value="Znf_RING_CS"/>
</dbReference>
<dbReference type="InterPro" id="IPR013083">
    <property type="entry name" value="Znf_RING/FYVE/PHD"/>
</dbReference>
<dbReference type="EMBL" id="UYJE01007849">
    <property type="protein sequence ID" value="VDI58436.1"/>
    <property type="molecule type" value="Genomic_DNA"/>
</dbReference>
<dbReference type="Pfam" id="PF13445">
    <property type="entry name" value="zf-RING_UBOX"/>
    <property type="match status" value="1"/>
</dbReference>
<dbReference type="InterPro" id="IPR000315">
    <property type="entry name" value="Znf_B-box"/>
</dbReference>
<keyword evidence="3" id="KW-0862">Zinc</keyword>
<dbReference type="PROSITE" id="PS50119">
    <property type="entry name" value="ZF_BBOX"/>
    <property type="match status" value="1"/>
</dbReference>
<evidence type="ECO:0000256" key="2">
    <source>
        <dbReference type="ARBA" id="ARBA00022771"/>
    </source>
</evidence>
<gene>
    <name evidence="7" type="ORF">MGAL_10B032626</name>
</gene>
<reference evidence="7" key="1">
    <citation type="submission" date="2018-11" db="EMBL/GenBank/DDBJ databases">
        <authorList>
            <person name="Alioto T."/>
            <person name="Alioto T."/>
        </authorList>
    </citation>
    <scope>NUCLEOTIDE SEQUENCE</scope>
</reference>
<dbReference type="InterPro" id="IPR027370">
    <property type="entry name" value="Znf-RING_euk"/>
</dbReference>
<dbReference type="Gene3D" id="3.30.40.10">
    <property type="entry name" value="Zinc/RING finger domain, C3HC4 (zinc finger)"/>
    <property type="match status" value="1"/>
</dbReference>
<dbReference type="InterPro" id="IPR047153">
    <property type="entry name" value="TRIM45/56/19-like"/>
</dbReference>
<evidence type="ECO:0000313" key="8">
    <source>
        <dbReference type="Proteomes" id="UP000596742"/>
    </source>
</evidence>
<evidence type="ECO:0000256" key="4">
    <source>
        <dbReference type="PROSITE-ProRule" id="PRU00024"/>
    </source>
</evidence>
<keyword evidence="1" id="KW-0479">Metal-binding</keyword>
<dbReference type="PANTHER" id="PTHR25462">
    <property type="entry name" value="BONUS, ISOFORM C-RELATED"/>
    <property type="match status" value="1"/>
</dbReference>
<dbReference type="Proteomes" id="UP000596742">
    <property type="component" value="Unassembled WGS sequence"/>
</dbReference>
<evidence type="ECO:0000256" key="3">
    <source>
        <dbReference type="ARBA" id="ARBA00022833"/>
    </source>
</evidence>
<dbReference type="InterPro" id="IPR001841">
    <property type="entry name" value="Znf_RING"/>
</dbReference>
<comment type="caution">
    <text evidence="7">The sequence shown here is derived from an EMBL/GenBank/DDBJ whole genome shotgun (WGS) entry which is preliminary data.</text>
</comment>
<dbReference type="OrthoDB" id="9049620at2759"/>
<dbReference type="AlphaFoldDB" id="A0A8B6G4B4"/>
<sequence length="672" mass="76843">MALSKVPDVKVNFTTCPICSEIFKSPKILPCLHTFCQTCIHQVVLSANHKKDSQTISAFSCPICRTVVNPRTYNKEAINIDKWAAELPDNISMDTMISFTQSNKKQECHACKRHEQTTEAKFWCKQCFEAFCEKCNSMHSWMKMLATHQVVLIDEFISQIDGIDLKAIEEQCRTHPLNMIDVFCYDHRAMCCSLCVSLDHRKCENIKSIDDITTCNDIFYGSLLEKIEHIKVVTQENLQTNHQEKETLRVGVEKTEDEASKFVDHIKRKLDNLFETFKKQLHMSRDEQNTKLNVRIRLLEQLVRNLEHWIKVSKKVKDDGSKTQLFMHVETIKHQIETSIKEITNINNDTTITAVYFVKNEKFQEVEGIDQIGSLKHVESVIGSELGNVYEACQDFGIYFPINLEDIKIKKVRTIHIPGSNLKCGVCFKDKYILLGDEGKVHLVDKSNGLVVKSFAVSEIIKRFCLDLKHERLFVSCHNTSLFYANFVGEAIKPPIKLNFSNHRKSFGALFCVEGDIYVVTNGAIKKIPSRDLSPASNLTECFQTNTNTDDTAGHNGLTIFNEQIYYTTTAKEVKCSTLEGHQIFSHKSNQIKMPVSVAMWQFGITAALILDKEPRGSLHALSVDGKKEIQLLGNFENVTDPWDMWVDIDEKEIYVAGGEYIDVYRVKFKSE</sequence>
<protein>
    <recommendedName>
        <fullName evidence="9">TRIM56</fullName>
    </recommendedName>
</protein>
<proteinExistence type="predicted"/>
<dbReference type="PANTHER" id="PTHR25462:SF296">
    <property type="entry name" value="MEIOTIC P26, ISOFORM F"/>
    <property type="match status" value="1"/>
</dbReference>
<accession>A0A8B6G4B4</accession>
<dbReference type="SUPFAM" id="SSF75011">
    <property type="entry name" value="3-carboxy-cis,cis-mucoante lactonizing enzyme"/>
    <property type="match status" value="1"/>
</dbReference>
<dbReference type="PROSITE" id="PS00518">
    <property type="entry name" value="ZF_RING_1"/>
    <property type="match status" value="1"/>
</dbReference>
<dbReference type="SMART" id="SM00184">
    <property type="entry name" value="RING"/>
    <property type="match status" value="1"/>
</dbReference>
<evidence type="ECO:0000256" key="1">
    <source>
        <dbReference type="ARBA" id="ARBA00022723"/>
    </source>
</evidence>
<keyword evidence="2 4" id="KW-0863">Zinc-finger</keyword>
<dbReference type="SUPFAM" id="SSF57850">
    <property type="entry name" value="RING/U-box"/>
    <property type="match status" value="1"/>
</dbReference>
<feature type="domain" description="B box-type" evidence="6">
    <location>
        <begin position="106"/>
        <end position="153"/>
    </location>
</feature>